<dbReference type="InterPro" id="IPR058792">
    <property type="entry name" value="Beta-barrel_RND_2"/>
</dbReference>
<dbReference type="Proteomes" id="UP001165492">
    <property type="component" value="Unassembled WGS sequence"/>
</dbReference>
<dbReference type="Pfam" id="PF25954">
    <property type="entry name" value="Beta-barrel_RND_2"/>
    <property type="match status" value="1"/>
</dbReference>
<dbReference type="Gene3D" id="2.40.420.20">
    <property type="match status" value="1"/>
</dbReference>
<dbReference type="Pfam" id="PF25876">
    <property type="entry name" value="HH_MFP_RND"/>
    <property type="match status" value="1"/>
</dbReference>
<organism evidence="6 7">
    <name type="scientific">Pelosinus baikalensis</name>
    <dbReference type="NCBI Taxonomy" id="2892015"/>
    <lineage>
        <taxon>Bacteria</taxon>
        <taxon>Bacillati</taxon>
        <taxon>Bacillota</taxon>
        <taxon>Negativicutes</taxon>
        <taxon>Selenomonadales</taxon>
        <taxon>Sporomusaceae</taxon>
        <taxon>Pelosinus</taxon>
    </lineage>
</organism>
<proteinExistence type="inferred from homology"/>
<comment type="similarity">
    <text evidence="1">Belongs to the membrane fusion protein (MFP) (TC 8.A.1) family.</text>
</comment>
<evidence type="ECO:0000259" key="4">
    <source>
        <dbReference type="Pfam" id="PF25954"/>
    </source>
</evidence>
<dbReference type="RefSeq" id="WP_229534138.1">
    <property type="nucleotide sequence ID" value="NZ_JAJHJB010000004.1"/>
</dbReference>
<evidence type="ECO:0000259" key="2">
    <source>
        <dbReference type="Pfam" id="PF25876"/>
    </source>
</evidence>
<dbReference type="InterPro" id="IPR058624">
    <property type="entry name" value="MdtA-like_HH"/>
</dbReference>
<dbReference type="Gene3D" id="2.40.50.100">
    <property type="match status" value="1"/>
</dbReference>
<gene>
    <name evidence="6" type="ORF">LMF89_04960</name>
</gene>
<dbReference type="PANTHER" id="PTHR30469">
    <property type="entry name" value="MULTIDRUG RESISTANCE PROTEIN MDTA"/>
    <property type="match status" value="1"/>
</dbReference>
<dbReference type="Pfam" id="PF25917">
    <property type="entry name" value="BSH_RND"/>
    <property type="match status" value="1"/>
</dbReference>
<evidence type="ECO:0000259" key="5">
    <source>
        <dbReference type="Pfam" id="PF25989"/>
    </source>
</evidence>
<dbReference type="NCBIfam" id="TIGR01730">
    <property type="entry name" value="RND_mfp"/>
    <property type="match status" value="1"/>
</dbReference>
<feature type="domain" description="YknX-like C-terminal permuted SH3-like" evidence="5">
    <location>
        <begin position="294"/>
        <end position="358"/>
    </location>
</feature>
<comment type="caution">
    <text evidence="6">The sequence shown here is derived from an EMBL/GenBank/DDBJ whole genome shotgun (WGS) entry which is preliminary data.</text>
</comment>
<dbReference type="Gene3D" id="1.10.287.470">
    <property type="entry name" value="Helix hairpin bin"/>
    <property type="match status" value="1"/>
</dbReference>
<evidence type="ECO:0000313" key="6">
    <source>
        <dbReference type="EMBL" id="MCC5464717.1"/>
    </source>
</evidence>
<sequence length="368" mass="40023">MLKTKNIRTLMIVLILLIIGSITAWRIYNSQQTAVIAEQPLAVTTAVTRLVNKPQVLSLTGTVEGLTSVLISSRFQGKVEQILVEDGQAVQIGATLITLDPLELNNAVRIAENNVRHTEANLHTAQMDYQRYQTLYSQNAITKQQLESTEARLITSRTEVDNAYANLNSAQKQAKDTLITTPVTGVIANKAVTVGQVVSPGNTLLTVEQLDQVYVVVHIEQKDIAAAQLGRDVAITVDAYPGEIFRGTIAVINPAAGNESRMFRVKVKINNPDQLLKPGMFAQTTLSTGDVKTVLAVPHKAIVKHKGLNYVYIDDNKKAKKILVETGELLGDSIEITAGLQENTPIIIDNLDKIKDGDALLTEGGNTL</sequence>
<protein>
    <submittedName>
        <fullName evidence="6">Efflux RND transporter periplasmic adaptor subunit</fullName>
    </submittedName>
</protein>
<name>A0ABS8HRK2_9FIRM</name>
<dbReference type="Gene3D" id="2.40.30.170">
    <property type="match status" value="1"/>
</dbReference>
<dbReference type="SUPFAM" id="SSF111369">
    <property type="entry name" value="HlyD-like secretion proteins"/>
    <property type="match status" value="1"/>
</dbReference>
<evidence type="ECO:0000313" key="7">
    <source>
        <dbReference type="Proteomes" id="UP001165492"/>
    </source>
</evidence>
<dbReference type="InterPro" id="IPR058625">
    <property type="entry name" value="MdtA-like_BSH"/>
</dbReference>
<dbReference type="InterPro" id="IPR058637">
    <property type="entry name" value="YknX-like_C"/>
</dbReference>
<feature type="domain" description="Multidrug resistance protein MdtA-like barrel-sandwich hybrid" evidence="3">
    <location>
        <begin position="69"/>
        <end position="204"/>
    </location>
</feature>
<dbReference type="Pfam" id="PF25989">
    <property type="entry name" value="YknX_C"/>
    <property type="match status" value="1"/>
</dbReference>
<evidence type="ECO:0000259" key="3">
    <source>
        <dbReference type="Pfam" id="PF25917"/>
    </source>
</evidence>
<reference evidence="6" key="1">
    <citation type="submission" date="2021-11" db="EMBL/GenBank/DDBJ databases">
        <title>Description of a new species Pelosinus isolated from the bottom sediments of Lake Baikal.</title>
        <authorList>
            <person name="Zakharyuk A."/>
        </authorList>
    </citation>
    <scope>NUCLEOTIDE SEQUENCE</scope>
    <source>
        <strain evidence="6">Bkl1</strain>
    </source>
</reference>
<dbReference type="InterPro" id="IPR006143">
    <property type="entry name" value="RND_pump_MFP"/>
</dbReference>
<keyword evidence="7" id="KW-1185">Reference proteome</keyword>
<feature type="domain" description="CusB-like beta-barrel" evidence="4">
    <location>
        <begin position="212"/>
        <end position="288"/>
    </location>
</feature>
<accession>A0ABS8HRK2</accession>
<dbReference type="EMBL" id="JAJHJB010000004">
    <property type="protein sequence ID" value="MCC5464717.1"/>
    <property type="molecule type" value="Genomic_DNA"/>
</dbReference>
<feature type="domain" description="Multidrug resistance protein MdtA-like alpha-helical hairpin" evidence="2">
    <location>
        <begin position="117"/>
        <end position="173"/>
    </location>
</feature>
<evidence type="ECO:0000256" key="1">
    <source>
        <dbReference type="ARBA" id="ARBA00009477"/>
    </source>
</evidence>